<evidence type="ECO:0000259" key="16">
    <source>
        <dbReference type="Pfam" id="PF00593"/>
    </source>
</evidence>
<dbReference type="Gene3D" id="2.170.130.10">
    <property type="entry name" value="TonB-dependent receptor, plug domain"/>
    <property type="match status" value="1"/>
</dbReference>
<keyword evidence="4 12" id="KW-1134">Transmembrane beta strand</keyword>
<dbReference type="CDD" id="cd01347">
    <property type="entry name" value="ligand_gated_channel"/>
    <property type="match status" value="1"/>
</dbReference>
<dbReference type="Gene3D" id="2.40.170.20">
    <property type="entry name" value="TonB-dependent receptor, beta-barrel domain"/>
    <property type="match status" value="1"/>
</dbReference>
<evidence type="ECO:0000259" key="17">
    <source>
        <dbReference type="Pfam" id="PF07715"/>
    </source>
</evidence>
<organism evidence="18 19">
    <name type="scientific">Sphingomonas taxi</name>
    <dbReference type="NCBI Taxonomy" id="1549858"/>
    <lineage>
        <taxon>Bacteria</taxon>
        <taxon>Pseudomonadati</taxon>
        <taxon>Pseudomonadota</taxon>
        <taxon>Alphaproteobacteria</taxon>
        <taxon>Sphingomonadales</taxon>
        <taxon>Sphingomonadaceae</taxon>
        <taxon>Sphingomonas</taxon>
    </lineage>
</organism>
<dbReference type="Proteomes" id="UP000249229">
    <property type="component" value="Unassembled WGS sequence"/>
</dbReference>
<evidence type="ECO:0000256" key="6">
    <source>
        <dbReference type="ARBA" id="ARBA00022729"/>
    </source>
</evidence>
<dbReference type="GO" id="GO:0015891">
    <property type="term" value="P:siderophore transport"/>
    <property type="evidence" value="ECO:0007669"/>
    <property type="project" value="UniProtKB-ARBA"/>
</dbReference>
<protein>
    <submittedName>
        <fullName evidence="18">TonB-dependent siderophore receptor</fullName>
    </submittedName>
</protein>
<reference evidence="18 19" key="1">
    <citation type="submission" date="2017-08" db="EMBL/GenBank/DDBJ databases">
        <title>Infants hospitalized years apart are colonized by the same room-sourced microbial strains.</title>
        <authorList>
            <person name="Brooks B."/>
            <person name="Olm M.R."/>
            <person name="Firek B.A."/>
            <person name="Baker R."/>
            <person name="Thomas B.C."/>
            <person name="Morowitz M.J."/>
            <person name="Banfield J.F."/>
        </authorList>
    </citation>
    <scope>NUCLEOTIDE SEQUENCE [LARGE SCALE GENOMIC DNA]</scope>
    <source>
        <strain evidence="18">S2_005_001_R1_22</strain>
    </source>
</reference>
<keyword evidence="10 18" id="KW-0675">Receptor</keyword>
<evidence type="ECO:0000256" key="11">
    <source>
        <dbReference type="ARBA" id="ARBA00023237"/>
    </source>
</evidence>
<dbReference type="FunFam" id="2.170.130.10:FF:000001">
    <property type="entry name" value="Catecholate siderophore TonB-dependent receptor"/>
    <property type="match status" value="1"/>
</dbReference>
<dbReference type="InterPro" id="IPR039426">
    <property type="entry name" value="TonB-dep_rcpt-like"/>
</dbReference>
<feature type="region of interest" description="Disordered" evidence="14">
    <location>
        <begin position="25"/>
        <end position="44"/>
    </location>
</feature>
<dbReference type="PROSITE" id="PS52016">
    <property type="entry name" value="TONB_DEPENDENT_REC_3"/>
    <property type="match status" value="1"/>
</dbReference>
<evidence type="ECO:0000256" key="10">
    <source>
        <dbReference type="ARBA" id="ARBA00023170"/>
    </source>
</evidence>
<evidence type="ECO:0000256" key="12">
    <source>
        <dbReference type="PROSITE-ProRule" id="PRU01360"/>
    </source>
</evidence>
<evidence type="ECO:0000256" key="1">
    <source>
        <dbReference type="ARBA" id="ARBA00004571"/>
    </source>
</evidence>
<gene>
    <name evidence="18" type="ORF">DI544_10925</name>
</gene>
<evidence type="ECO:0000256" key="15">
    <source>
        <dbReference type="SAM" id="SignalP"/>
    </source>
</evidence>
<dbReference type="Pfam" id="PF07715">
    <property type="entry name" value="Plug"/>
    <property type="match status" value="1"/>
</dbReference>
<keyword evidence="11 12" id="KW-0998">Cell outer membrane</keyword>
<keyword evidence="9 12" id="KW-0472">Membrane</keyword>
<evidence type="ECO:0000256" key="3">
    <source>
        <dbReference type="ARBA" id="ARBA00022448"/>
    </source>
</evidence>
<feature type="domain" description="TonB-dependent receptor-like beta-barrel" evidence="16">
    <location>
        <begin position="242"/>
        <end position="788"/>
    </location>
</feature>
<feature type="domain" description="TonB-dependent receptor plug" evidence="17">
    <location>
        <begin position="70"/>
        <end position="169"/>
    </location>
</feature>
<evidence type="ECO:0000256" key="2">
    <source>
        <dbReference type="ARBA" id="ARBA00009810"/>
    </source>
</evidence>
<dbReference type="SUPFAM" id="SSF56935">
    <property type="entry name" value="Porins"/>
    <property type="match status" value="1"/>
</dbReference>
<dbReference type="InterPro" id="IPR012910">
    <property type="entry name" value="Plug_dom"/>
</dbReference>
<dbReference type="InterPro" id="IPR036942">
    <property type="entry name" value="Beta-barrel_TonB_sf"/>
</dbReference>
<evidence type="ECO:0000256" key="7">
    <source>
        <dbReference type="ARBA" id="ARBA00023065"/>
    </source>
</evidence>
<evidence type="ECO:0000313" key="18">
    <source>
        <dbReference type="EMBL" id="PZQ59634.1"/>
    </source>
</evidence>
<evidence type="ECO:0000256" key="5">
    <source>
        <dbReference type="ARBA" id="ARBA00022692"/>
    </source>
</evidence>
<dbReference type="AlphaFoldDB" id="A0A2W5P329"/>
<dbReference type="PANTHER" id="PTHR32552:SF83">
    <property type="entry name" value="BLR3904 PROTEIN"/>
    <property type="match status" value="1"/>
</dbReference>
<keyword evidence="5 12" id="KW-0812">Transmembrane</keyword>
<dbReference type="GO" id="GO:0015344">
    <property type="term" value="F:siderophore uptake transmembrane transporter activity"/>
    <property type="evidence" value="ECO:0007669"/>
    <property type="project" value="TreeGrafter"/>
</dbReference>
<evidence type="ECO:0000256" key="4">
    <source>
        <dbReference type="ARBA" id="ARBA00022452"/>
    </source>
</evidence>
<evidence type="ECO:0000313" key="19">
    <source>
        <dbReference type="Proteomes" id="UP000249229"/>
    </source>
</evidence>
<keyword evidence="8 13" id="KW-0798">TonB box</keyword>
<name>A0A2W5P329_9SPHN</name>
<dbReference type="Pfam" id="PF00593">
    <property type="entry name" value="TonB_dep_Rec_b-barrel"/>
    <property type="match status" value="1"/>
</dbReference>
<evidence type="ECO:0000256" key="14">
    <source>
        <dbReference type="SAM" id="MobiDB-lite"/>
    </source>
</evidence>
<dbReference type="InterPro" id="IPR037066">
    <property type="entry name" value="Plug_dom_sf"/>
</dbReference>
<comment type="caution">
    <text evidence="18">The sequence shown here is derived from an EMBL/GenBank/DDBJ whole genome shotgun (WGS) entry which is preliminary data.</text>
</comment>
<comment type="similarity">
    <text evidence="2 12 13">Belongs to the TonB-dependent receptor family.</text>
</comment>
<dbReference type="GO" id="GO:0009279">
    <property type="term" value="C:cell outer membrane"/>
    <property type="evidence" value="ECO:0007669"/>
    <property type="project" value="UniProtKB-SubCell"/>
</dbReference>
<sequence length="820" mass="87811">MSSSSASFLALSCIGFIATAPAAAADTPSHAPAGVQDGRTRIERDDVVVTGTREDAPDHLESPKATAALLDTPQTVTVISDQVLRKQNLLTLRDALQTIPGITFGAGEGGGGYGDSINLRGYSANNDITVDGIRDSAQYSRTDPFNLQQIEVYNGANSVFNGAGSVGGTINLVTKEPRPEDLTILQGGVGTDSYWRGAVDANKRVSDLVAVRLNAAYHHNDVPGRDVEKFERWGVAPAVTIGVDGPTSLTLAYVHQEDRNTPVYGVPYYKSALYDGELPGVDRSDYFGIENLDRQDTTVDRFTATLRHQVDDHLSVRNLTRWQRVGQDSVTSAPQGVFCLAASGRTPAGTACTASLTNVVDGAGVFHTTANPLNITVAPGFFLPNGPRGLERTQENQLLANQVDIRLNHGEKGGVRNTANIGMSAQVEDYAITTASLLRNAAGQALVSPQISIADPDTVWTGPVNRTITAQSRSDTTNVAVYAFDTLELGRYVELNGGVRWEQQTAHFRNLPLRIVPPGTTALTAAQTTPQTSRERLFSYRVGAVFHPVQDVSVYGSFANARTPSSATVRLGCGALTSAVVAGQTVTYDPCQVAPETARNYEAGVKAGLFGRRLELTAAVFRNERTNFRVASNDPALPTATQVLDGRARVDGIAVGASGQITRNWTIFANYTYLDGKILQSISDRCIANPGNGTATNNPCGNSAGVRDPQAGTYFVQTPEHSGSLFTTYKLPFGLEIGYGLTYQGDFALNAASLLSPTQYRSDDYLIHRAYVAYSFAGGLTAQVNVQNFTDEKYFTGIRNNGWATPGDGRQATLSLFYSF</sequence>
<evidence type="ECO:0000256" key="13">
    <source>
        <dbReference type="RuleBase" id="RU003357"/>
    </source>
</evidence>
<keyword evidence="3 12" id="KW-0813">Transport</keyword>
<feature type="signal peptide" evidence="15">
    <location>
        <begin position="1"/>
        <end position="24"/>
    </location>
</feature>
<dbReference type="InterPro" id="IPR000531">
    <property type="entry name" value="Beta-barrel_TonB"/>
</dbReference>
<dbReference type="PANTHER" id="PTHR32552">
    <property type="entry name" value="FERRICHROME IRON RECEPTOR-RELATED"/>
    <property type="match status" value="1"/>
</dbReference>
<evidence type="ECO:0000256" key="9">
    <source>
        <dbReference type="ARBA" id="ARBA00023136"/>
    </source>
</evidence>
<accession>A0A2W5P329</accession>
<keyword evidence="7" id="KW-0406">Ion transport</keyword>
<comment type="subcellular location">
    <subcellularLocation>
        <location evidence="1 12">Cell outer membrane</location>
        <topology evidence="1 12">Multi-pass membrane protein</topology>
    </subcellularLocation>
</comment>
<feature type="chain" id="PRO_5015897280" evidence="15">
    <location>
        <begin position="25"/>
        <end position="820"/>
    </location>
</feature>
<proteinExistence type="inferred from homology"/>
<dbReference type="EMBL" id="QFQI01000008">
    <property type="protein sequence ID" value="PZQ59634.1"/>
    <property type="molecule type" value="Genomic_DNA"/>
</dbReference>
<evidence type="ECO:0000256" key="8">
    <source>
        <dbReference type="ARBA" id="ARBA00023077"/>
    </source>
</evidence>
<keyword evidence="6 15" id="KW-0732">Signal</keyword>